<evidence type="ECO:0000256" key="1">
    <source>
        <dbReference type="SAM" id="SignalP"/>
    </source>
</evidence>
<keyword evidence="1" id="KW-0732">Signal</keyword>
<name>A0A916UBA1_9SPHI</name>
<gene>
    <name evidence="3" type="ORF">GCM10011387_21010</name>
</gene>
<dbReference type="PROSITE" id="PS51257">
    <property type="entry name" value="PROKAR_LIPOPROTEIN"/>
    <property type="match status" value="1"/>
</dbReference>
<feature type="chain" id="PRO_5036895696" description="DUF4397 domain-containing protein" evidence="1">
    <location>
        <begin position="33"/>
        <end position="240"/>
    </location>
</feature>
<reference evidence="3" key="1">
    <citation type="journal article" date="2014" name="Int. J. Syst. Evol. Microbiol.">
        <title>Complete genome sequence of Corynebacterium casei LMG S-19264T (=DSM 44701T), isolated from a smear-ripened cheese.</title>
        <authorList>
            <consortium name="US DOE Joint Genome Institute (JGI-PGF)"/>
            <person name="Walter F."/>
            <person name="Albersmeier A."/>
            <person name="Kalinowski J."/>
            <person name="Ruckert C."/>
        </authorList>
    </citation>
    <scope>NUCLEOTIDE SEQUENCE</scope>
    <source>
        <strain evidence="3">CGMCC 1.15343</strain>
    </source>
</reference>
<evidence type="ECO:0000313" key="3">
    <source>
        <dbReference type="EMBL" id="GGC67378.1"/>
    </source>
</evidence>
<reference evidence="3" key="2">
    <citation type="submission" date="2020-09" db="EMBL/GenBank/DDBJ databases">
        <authorList>
            <person name="Sun Q."/>
            <person name="Zhou Y."/>
        </authorList>
    </citation>
    <scope>NUCLEOTIDE SEQUENCE</scope>
    <source>
        <strain evidence="3">CGMCC 1.15343</strain>
    </source>
</reference>
<dbReference type="Proteomes" id="UP000651668">
    <property type="component" value="Unassembled WGS sequence"/>
</dbReference>
<dbReference type="EMBL" id="BMIL01000006">
    <property type="protein sequence ID" value="GGC67378.1"/>
    <property type="molecule type" value="Genomic_DNA"/>
</dbReference>
<comment type="caution">
    <text evidence="3">The sequence shown here is derived from an EMBL/GenBank/DDBJ whole genome shotgun (WGS) entry which is preliminary data.</text>
</comment>
<evidence type="ECO:0000313" key="4">
    <source>
        <dbReference type="Proteomes" id="UP000651668"/>
    </source>
</evidence>
<evidence type="ECO:0000259" key="2">
    <source>
        <dbReference type="Pfam" id="PF14344"/>
    </source>
</evidence>
<sequence>MKIFTSIYSSKITRIAAALLLTASALTFSSCSKDEMETTSISGLMVVNASPSYGTYNVYINNIVSPVNTKGALPFMGTTAPYINITPGANILKFTTASNTESVYTETTNLDKDKAYSYYLINDRPNLSGLLVQDDLSLTSAEKAFVRFINLSPDAGSLDLAISGGAVLVGDKAFKSASDFISADAKPYTLELKSKQSGAVLATIKDVTLTAGKMYTVVAGGFTTPGELQQPLRIEVITNR</sequence>
<keyword evidence="4" id="KW-1185">Reference proteome</keyword>
<dbReference type="InterPro" id="IPR025510">
    <property type="entry name" value="DUF4397"/>
</dbReference>
<dbReference type="AlphaFoldDB" id="A0A916UBA1"/>
<dbReference type="RefSeq" id="WP_188626855.1">
    <property type="nucleotide sequence ID" value="NZ_BMIL01000006.1"/>
</dbReference>
<feature type="domain" description="DUF4397" evidence="2">
    <location>
        <begin position="44"/>
        <end position="160"/>
    </location>
</feature>
<accession>A0A916UBA1</accession>
<protein>
    <recommendedName>
        <fullName evidence="2">DUF4397 domain-containing protein</fullName>
    </recommendedName>
</protein>
<feature type="signal peptide" evidence="1">
    <location>
        <begin position="1"/>
        <end position="32"/>
    </location>
</feature>
<organism evidence="3 4">
    <name type="scientific">Pedobacter quisquiliarum</name>
    <dbReference type="NCBI Taxonomy" id="1834438"/>
    <lineage>
        <taxon>Bacteria</taxon>
        <taxon>Pseudomonadati</taxon>
        <taxon>Bacteroidota</taxon>
        <taxon>Sphingobacteriia</taxon>
        <taxon>Sphingobacteriales</taxon>
        <taxon>Sphingobacteriaceae</taxon>
        <taxon>Pedobacter</taxon>
    </lineage>
</organism>
<proteinExistence type="predicted"/>
<dbReference type="Pfam" id="PF14344">
    <property type="entry name" value="DUF4397"/>
    <property type="match status" value="1"/>
</dbReference>